<evidence type="ECO:0000313" key="2">
    <source>
        <dbReference type="Proteomes" id="UP000515663"/>
    </source>
</evidence>
<dbReference type="AlphaFoldDB" id="A0A7D7QZP9"/>
<dbReference type="InterPro" id="IPR036689">
    <property type="entry name" value="ESAT-6-like_sf"/>
</dbReference>
<name>A0A7D7QZP9_9ACTN</name>
<keyword evidence="2" id="KW-1185">Reference proteome</keyword>
<proteinExistence type="predicted"/>
<dbReference type="Gene3D" id="1.10.287.1060">
    <property type="entry name" value="ESAT-6-like"/>
    <property type="match status" value="1"/>
</dbReference>
<gene>
    <name evidence="1" type="ORF">H1R19_08820</name>
</gene>
<accession>A0A7D7QZP9</accession>
<evidence type="ECO:0000313" key="1">
    <source>
        <dbReference type="EMBL" id="QMT03188.1"/>
    </source>
</evidence>
<reference evidence="2" key="1">
    <citation type="submission" date="2020-07" db="EMBL/GenBank/DDBJ databases">
        <title>novel species isolated from the respiratory tract of Marmot.</title>
        <authorList>
            <person name="Zhang G."/>
        </authorList>
    </citation>
    <scope>NUCLEOTIDE SEQUENCE [LARGE SCALE GENOMIC DNA]</scope>
    <source>
        <strain evidence="2">686</strain>
    </source>
</reference>
<dbReference type="Proteomes" id="UP000515663">
    <property type="component" value="Chromosome"/>
</dbReference>
<sequence length="115" mass="11625">MIGGAGVSADIAVLAAVARDIVTGADVARTGFARDVARMEGALSGWVGRSSVALARRSSMWDERVRSLVVAVDSHGLQLSAAAGHYNSADESSASMLTADHSAVGGASATKLLNL</sequence>
<organism evidence="1 2">
    <name type="scientific">Gordonia jinghuaiqii</name>
    <dbReference type="NCBI Taxonomy" id="2758710"/>
    <lineage>
        <taxon>Bacteria</taxon>
        <taxon>Bacillati</taxon>
        <taxon>Actinomycetota</taxon>
        <taxon>Actinomycetes</taxon>
        <taxon>Mycobacteriales</taxon>
        <taxon>Gordoniaceae</taxon>
        <taxon>Gordonia</taxon>
    </lineage>
</organism>
<protein>
    <recommendedName>
        <fullName evidence="3">WXG100 family type VII secretion target</fullName>
    </recommendedName>
</protein>
<dbReference type="EMBL" id="CP059491">
    <property type="protein sequence ID" value="QMT03188.1"/>
    <property type="molecule type" value="Genomic_DNA"/>
</dbReference>
<dbReference type="KEGG" id="gji:H1R19_08820"/>
<evidence type="ECO:0008006" key="3">
    <source>
        <dbReference type="Google" id="ProtNLM"/>
    </source>
</evidence>
<dbReference type="SUPFAM" id="SSF140453">
    <property type="entry name" value="EsxAB dimer-like"/>
    <property type="match status" value="1"/>
</dbReference>
<dbReference type="RefSeq" id="WP_188331540.1">
    <property type="nucleotide sequence ID" value="NZ_CP059491.1"/>
</dbReference>